<accession>A0A2U1MCB4</accession>
<dbReference type="AlphaFoldDB" id="A0A2U1MCB4"/>
<dbReference type="Proteomes" id="UP000245207">
    <property type="component" value="Unassembled WGS sequence"/>
</dbReference>
<dbReference type="EMBL" id="PKPP01005767">
    <property type="protein sequence ID" value="PWA58904.1"/>
    <property type="molecule type" value="Genomic_DNA"/>
</dbReference>
<dbReference type="OrthoDB" id="1279040at2759"/>
<evidence type="ECO:0000313" key="1">
    <source>
        <dbReference type="EMBL" id="PWA58904.1"/>
    </source>
</evidence>
<keyword evidence="2" id="KW-1185">Reference proteome</keyword>
<organism evidence="1 2">
    <name type="scientific">Artemisia annua</name>
    <name type="common">Sweet wormwood</name>
    <dbReference type="NCBI Taxonomy" id="35608"/>
    <lineage>
        <taxon>Eukaryota</taxon>
        <taxon>Viridiplantae</taxon>
        <taxon>Streptophyta</taxon>
        <taxon>Embryophyta</taxon>
        <taxon>Tracheophyta</taxon>
        <taxon>Spermatophyta</taxon>
        <taxon>Magnoliopsida</taxon>
        <taxon>eudicotyledons</taxon>
        <taxon>Gunneridae</taxon>
        <taxon>Pentapetalae</taxon>
        <taxon>asterids</taxon>
        <taxon>campanulids</taxon>
        <taxon>Asterales</taxon>
        <taxon>Asteraceae</taxon>
        <taxon>Asteroideae</taxon>
        <taxon>Anthemideae</taxon>
        <taxon>Artemisiinae</taxon>
        <taxon>Artemisia</taxon>
    </lineage>
</organism>
<gene>
    <name evidence="1" type="ORF">CTI12_AA399220</name>
</gene>
<comment type="caution">
    <text evidence="1">The sequence shown here is derived from an EMBL/GenBank/DDBJ whole genome shotgun (WGS) entry which is preliminary data.</text>
</comment>
<name>A0A2U1MCB4_ARTAN</name>
<evidence type="ECO:0000313" key="2">
    <source>
        <dbReference type="Proteomes" id="UP000245207"/>
    </source>
</evidence>
<protein>
    <submittedName>
        <fullName evidence="1">F-box domain, Leucine-rich repeat domain, L domain-like protein</fullName>
    </submittedName>
</protein>
<sequence>MDFSSSVMVSCVFGMIFGSSNLQTLKITVDVTSTSICSSKVDYDTMGKTQLQNVVLTSIRGSVNDLWLIKSLLAGSPLLKKMVIRARPSEMLGGERGFTTELKIRRASPIAEIDITWLLL</sequence>
<proteinExistence type="predicted"/>
<reference evidence="1 2" key="1">
    <citation type="journal article" date="2018" name="Mol. Plant">
        <title>The genome of Artemisia annua provides insight into the evolution of Asteraceae family and artemisinin biosynthesis.</title>
        <authorList>
            <person name="Shen Q."/>
            <person name="Zhang L."/>
            <person name="Liao Z."/>
            <person name="Wang S."/>
            <person name="Yan T."/>
            <person name="Shi P."/>
            <person name="Liu M."/>
            <person name="Fu X."/>
            <person name="Pan Q."/>
            <person name="Wang Y."/>
            <person name="Lv Z."/>
            <person name="Lu X."/>
            <person name="Zhang F."/>
            <person name="Jiang W."/>
            <person name="Ma Y."/>
            <person name="Chen M."/>
            <person name="Hao X."/>
            <person name="Li L."/>
            <person name="Tang Y."/>
            <person name="Lv G."/>
            <person name="Zhou Y."/>
            <person name="Sun X."/>
            <person name="Brodelius P.E."/>
            <person name="Rose J.K.C."/>
            <person name="Tang K."/>
        </authorList>
    </citation>
    <scope>NUCLEOTIDE SEQUENCE [LARGE SCALE GENOMIC DNA]</scope>
    <source>
        <strain evidence="2">cv. Huhao1</strain>
        <tissue evidence="1">Leaf</tissue>
    </source>
</reference>